<dbReference type="AlphaFoldDB" id="A0A0E9S1S0"/>
<sequence>MSQTHFHSQFFWWLFQSRFHYIVEIFKLAVAQSSLLKTV</sequence>
<proteinExistence type="predicted"/>
<dbReference type="EMBL" id="GBXM01073420">
    <property type="protein sequence ID" value="JAH35157.1"/>
    <property type="molecule type" value="Transcribed_RNA"/>
</dbReference>
<reference evidence="1" key="1">
    <citation type="submission" date="2014-11" db="EMBL/GenBank/DDBJ databases">
        <authorList>
            <person name="Amaro Gonzalez C."/>
        </authorList>
    </citation>
    <scope>NUCLEOTIDE SEQUENCE</scope>
</reference>
<protein>
    <submittedName>
        <fullName evidence="1">Uncharacterized protein</fullName>
    </submittedName>
</protein>
<reference evidence="1" key="2">
    <citation type="journal article" date="2015" name="Fish Shellfish Immunol.">
        <title>Early steps in the European eel (Anguilla anguilla)-Vibrio vulnificus interaction in the gills: Role of the RtxA13 toxin.</title>
        <authorList>
            <person name="Callol A."/>
            <person name="Pajuelo D."/>
            <person name="Ebbesson L."/>
            <person name="Teles M."/>
            <person name="MacKenzie S."/>
            <person name="Amaro C."/>
        </authorList>
    </citation>
    <scope>NUCLEOTIDE SEQUENCE</scope>
</reference>
<accession>A0A0E9S1S0</accession>
<name>A0A0E9S1S0_ANGAN</name>
<evidence type="ECO:0000313" key="1">
    <source>
        <dbReference type="EMBL" id="JAH35157.1"/>
    </source>
</evidence>
<organism evidence="1">
    <name type="scientific">Anguilla anguilla</name>
    <name type="common">European freshwater eel</name>
    <name type="synonym">Muraena anguilla</name>
    <dbReference type="NCBI Taxonomy" id="7936"/>
    <lineage>
        <taxon>Eukaryota</taxon>
        <taxon>Metazoa</taxon>
        <taxon>Chordata</taxon>
        <taxon>Craniata</taxon>
        <taxon>Vertebrata</taxon>
        <taxon>Euteleostomi</taxon>
        <taxon>Actinopterygii</taxon>
        <taxon>Neopterygii</taxon>
        <taxon>Teleostei</taxon>
        <taxon>Anguilliformes</taxon>
        <taxon>Anguillidae</taxon>
        <taxon>Anguilla</taxon>
    </lineage>
</organism>